<reference evidence="4" key="2">
    <citation type="submission" date="2016-11" db="EMBL/GenBank/DDBJ databases">
        <authorList>
            <person name="Varghese N."/>
            <person name="Submissions S."/>
        </authorList>
    </citation>
    <scope>NUCLEOTIDE SEQUENCE [LARGE SCALE GENOMIC DNA]</scope>
    <source>
        <strain evidence="4">DSM 19729</strain>
    </source>
</reference>
<dbReference type="InterPro" id="IPR036249">
    <property type="entry name" value="Thioredoxin-like_sf"/>
</dbReference>
<feature type="domain" description="Thioredoxin" evidence="1">
    <location>
        <begin position="7"/>
        <end position="138"/>
    </location>
</feature>
<keyword evidence="5" id="KW-1185">Reference proteome</keyword>
<evidence type="ECO:0000313" key="5">
    <source>
        <dbReference type="Proteomes" id="UP000237771"/>
    </source>
</evidence>
<dbReference type="GO" id="GO:0045454">
    <property type="term" value="P:cell redox homeostasis"/>
    <property type="evidence" value="ECO:0007669"/>
    <property type="project" value="TreeGrafter"/>
</dbReference>
<evidence type="ECO:0000313" key="2">
    <source>
        <dbReference type="EMBL" id="PRZ21244.1"/>
    </source>
</evidence>
<evidence type="ECO:0000313" key="3">
    <source>
        <dbReference type="EMBL" id="SHH34710.1"/>
    </source>
</evidence>
<dbReference type="Proteomes" id="UP000184384">
    <property type="component" value="Unassembled WGS sequence"/>
</dbReference>
<organism evidence="3 4">
    <name type="scientific">Flavobacterium granuli</name>
    <dbReference type="NCBI Taxonomy" id="280093"/>
    <lineage>
        <taxon>Bacteria</taxon>
        <taxon>Pseudomonadati</taxon>
        <taxon>Bacteroidota</taxon>
        <taxon>Flavobacteriia</taxon>
        <taxon>Flavobacteriales</taxon>
        <taxon>Flavobacteriaceae</taxon>
        <taxon>Flavobacterium</taxon>
    </lineage>
</organism>
<evidence type="ECO:0000259" key="1">
    <source>
        <dbReference type="PROSITE" id="PS51352"/>
    </source>
</evidence>
<dbReference type="EMBL" id="PVUB01000009">
    <property type="protein sequence ID" value="PRZ21244.1"/>
    <property type="molecule type" value="Genomic_DNA"/>
</dbReference>
<reference evidence="3" key="1">
    <citation type="submission" date="2016-11" db="EMBL/GenBank/DDBJ databases">
        <authorList>
            <person name="Jaros S."/>
            <person name="Januszkiewicz K."/>
            <person name="Wedrychowicz H."/>
        </authorList>
    </citation>
    <scope>NUCLEOTIDE SEQUENCE [LARGE SCALE GENOMIC DNA]</scope>
    <source>
        <strain evidence="3">DSM 19729</strain>
    </source>
</reference>
<dbReference type="PANTHER" id="PTHR32234">
    <property type="entry name" value="THIOL:DISULFIDE INTERCHANGE PROTEIN DSBD"/>
    <property type="match status" value="1"/>
</dbReference>
<dbReference type="GO" id="GO:0015035">
    <property type="term" value="F:protein-disulfide reductase activity"/>
    <property type="evidence" value="ECO:0007669"/>
    <property type="project" value="TreeGrafter"/>
</dbReference>
<dbReference type="Gene3D" id="3.40.30.10">
    <property type="entry name" value="Glutaredoxin"/>
    <property type="match status" value="1"/>
</dbReference>
<dbReference type="PANTHER" id="PTHR32234:SF0">
    <property type="entry name" value="THIOL:DISULFIDE INTERCHANGE PROTEIN DSBD"/>
    <property type="match status" value="1"/>
</dbReference>
<dbReference type="InterPro" id="IPR013766">
    <property type="entry name" value="Thioredoxin_domain"/>
</dbReference>
<dbReference type="OrthoDB" id="120730at2"/>
<dbReference type="RefSeq" id="WP_072945230.1">
    <property type="nucleotide sequence ID" value="NZ_FQWO01000011.1"/>
</dbReference>
<name>A0A1M5S8E2_9FLAO</name>
<dbReference type="PROSITE" id="PS51352">
    <property type="entry name" value="THIOREDOXIN_2"/>
    <property type="match status" value="1"/>
</dbReference>
<dbReference type="AlphaFoldDB" id="A0A1M5S8E2"/>
<dbReference type="SUPFAM" id="SSF52833">
    <property type="entry name" value="Thioredoxin-like"/>
    <property type="match status" value="1"/>
</dbReference>
<evidence type="ECO:0000313" key="4">
    <source>
        <dbReference type="Proteomes" id="UP000184384"/>
    </source>
</evidence>
<sequence length="440" mass="50302">MKKTYSIVLLMVFPILLMAQGIKFEHGSFNEALKKAKAENKLLFIDGYAVWCGPCKKMATTVFLEKEVGQYFDKNLIALKVDVERGEGPALKRKYGITGLPGYVFIDGDGNVVYRFNSAMPTAKFMEEVKLAVSYAKDPNSVGRLAERYESKKNDEKFVRSYLDRLKESKSTNYTDVLEYYLNIQKSIDETSKEMVVLLADHSNEIVFGGKADKIIQNNLGSDAWKLYVRKDVREAFQKLKKNMIENTTDYAVAKKDTTLLELTIDRAIQSGVKVDEMQRKRIYTFYYLQAGEGSKYKALVHNDNDTYINSIDAKSLRNQYIEWKKNTNDGKIKGITPHADRISNEISYMTQNYARFAETDQDKKDIIRWMKVSYDIMPGNSTIMSSYANLLYLFSNNKAEAIAIKEEAYQIALNSDDKNADGIKTDIETMKAGKTIYLK</sequence>
<dbReference type="Pfam" id="PF13899">
    <property type="entry name" value="Thioredoxin_7"/>
    <property type="match status" value="1"/>
</dbReference>
<dbReference type="Proteomes" id="UP000237771">
    <property type="component" value="Unassembled WGS sequence"/>
</dbReference>
<proteinExistence type="predicted"/>
<accession>A0A1M5S8E2</accession>
<protein>
    <submittedName>
        <fullName evidence="2 3">Thioredoxin-like</fullName>
    </submittedName>
</protein>
<gene>
    <name evidence="2" type="ORF">BC624_10997</name>
    <name evidence="3" type="ORF">SAMN05443373_11197</name>
</gene>
<reference evidence="2 5" key="3">
    <citation type="submission" date="2018-03" db="EMBL/GenBank/DDBJ databases">
        <title>Genomic Encyclopedia of Archaeal and Bacterial Type Strains, Phase II (KMG-II): from individual species to whole genera.</title>
        <authorList>
            <person name="Goeker M."/>
        </authorList>
    </citation>
    <scope>NUCLEOTIDE SEQUENCE [LARGE SCALE GENOMIC DNA]</scope>
    <source>
        <strain evidence="2 5">DSM 17797</strain>
    </source>
</reference>
<dbReference type="STRING" id="280093.SAMN05443373_11197"/>
<dbReference type="EMBL" id="FQWO01000011">
    <property type="protein sequence ID" value="SHH34710.1"/>
    <property type="molecule type" value="Genomic_DNA"/>
</dbReference>